<proteinExistence type="inferred from homology"/>
<dbReference type="EMBL" id="JBHRXZ010000017">
    <property type="protein sequence ID" value="MFC3607771.1"/>
    <property type="molecule type" value="Genomic_DNA"/>
</dbReference>
<keyword evidence="1 2" id="KW-0489">Methyltransferase</keyword>
<organism evidence="2 3">
    <name type="scientific">Stutzerimonas tarimensis</name>
    <dbReference type="NCBI Taxonomy" id="1507735"/>
    <lineage>
        <taxon>Bacteria</taxon>
        <taxon>Pseudomonadati</taxon>
        <taxon>Pseudomonadota</taxon>
        <taxon>Gammaproteobacteria</taxon>
        <taxon>Pseudomonadales</taxon>
        <taxon>Pseudomonadaceae</taxon>
        <taxon>Stutzerimonas</taxon>
    </lineage>
</organism>
<evidence type="ECO:0000313" key="3">
    <source>
        <dbReference type="Proteomes" id="UP001595630"/>
    </source>
</evidence>
<feature type="binding site" evidence="1">
    <location>
        <position position="18"/>
    </location>
    <ligand>
        <name>S-adenosyl-L-methionine</name>
        <dbReference type="ChEBI" id="CHEBI:59789"/>
    </ligand>
</feature>
<comment type="similarity">
    <text evidence="1">Belongs to the RlmJ family.</text>
</comment>
<gene>
    <name evidence="1" type="primary">rlmJ</name>
    <name evidence="2" type="ORF">ACFOMF_08290</name>
</gene>
<accession>A0ABV7T4D1</accession>
<feature type="binding site" evidence="1">
    <location>
        <position position="41"/>
    </location>
    <ligand>
        <name>S-adenosyl-L-methionine</name>
        <dbReference type="ChEBI" id="CHEBI:59789"/>
    </ligand>
</feature>
<feature type="binding site" evidence="1">
    <location>
        <position position="99"/>
    </location>
    <ligand>
        <name>S-adenosyl-L-methionine</name>
        <dbReference type="ChEBI" id="CHEBI:59789"/>
    </ligand>
</feature>
<comment type="catalytic activity">
    <reaction evidence="1">
        <text>adenosine(2030) in 23S rRNA + S-adenosyl-L-methionine = N(6)-methyladenosine(2030) in 23S rRNA + S-adenosyl-L-homocysteine + H(+)</text>
        <dbReference type="Rhea" id="RHEA:43736"/>
        <dbReference type="Rhea" id="RHEA-COMP:10668"/>
        <dbReference type="Rhea" id="RHEA-COMP:10669"/>
        <dbReference type="ChEBI" id="CHEBI:15378"/>
        <dbReference type="ChEBI" id="CHEBI:57856"/>
        <dbReference type="ChEBI" id="CHEBI:59789"/>
        <dbReference type="ChEBI" id="CHEBI:74411"/>
        <dbReference type="ChEBI" id="CHEBI:74449"/>
        <dbReference type="EC" id="2.1.1.266"/>
    </reaction>
</comment>
<evidence type="ECO:0000256" key="1">
    <source>
        <dbReference type="HAMAP-Rule" id="MF_00934"/>
    </source>
</evidence>
<feature type="binding site" evidence="1">
    <location>
        <position position="163"/>
    </location>
    <ligand>
        <name>S-adenosyl-L-methionine</name>
        <dbReference type="ChEBI" id="CHEBI:59789"/>
    </ligand>
</feature>
<comment type="function">
    <text evidence="1">Specifically methylates the adenine in position 2030 of 23S rRNA.</text>
</comment>
<dbReference type="Proteomes" id="UP001595630">
    <property type="component" value="Unassembled WGS sequence"/>
</dbReference>
<feature type="binding site" evidence="1">
    <location>
        <begin position="142"/>
        <end position="143"/>
    </location>
    <ligand>
        <name>S-adenosyl-L-methionine</name>
        <dbReference type="ChEBI" id="CHEBI:59789"/>
    </ligand>
</feature>
<dbReference type="PANTHER" id="PTHR37426:SF1">
    <property type="entry name" value="RIBOSOMAL RNA LARGE SUBUNIT METHYLTRANSFERASE J"/>
    <property type="match status" value="1"/>
</dbReference>
<feature type="site" description="Interaction with substrate rRNA" evidence="1">
    <location>
        <position position="3"/>
    </location>
</feature>
<protein>
    <recommendedName>
        <fullName evidence="1">Ribosomal RNA large subunit methyltransferase J</fullName>
        <ecNumber evidence="1">2.1.1.266</ecNumber>
    </recommendedName>
    <alternativeName>
        <fullName evidence="1">23S rRNA (adenine(2030)-N6)-methyltransferase</fullName>
    </alternativeName>
    <alternativeName>
        <fullName evidence="1">23S rRNA m6A2030 methyltransferase</fullName>
    </alternativeName>
</protein>
<keyword evidence="3" id="KW-1185">Reference proteome</keyword>
<dbReference type="EC" id="2.1.1.266" evidence="1"/>
<dbReference type="GO" id="GO:0036307">
    <property type="term" value="F:23S rRNA (adenine(2030)-N(6))-methyltransferase activity"/>
    <property type="evidence" value="ECO:0007669"/>
    <property type="project" value="UniProtKB-EC"/>
</dbReference>
<keyword evidence="1" id="KW-0694">RNA-binding</keyword>
<keyword evidence="1" id="KW-0698">rRNA processing</keyword>
<dbReference type="SUPFAM" id="SSF53335">
    <property type="entry name" value="S-adenosyl-L-methionine-dependent methyltransferases"/>
    <property type="match status" value="1"/>
</dbReference>
<evidence type="ECO:0000313" key="2">
    <source>
        <dbReference type="EMBL" id="MFC3607771.1"/>
    </source>
</evidence>
<keyword evidence="1" id="KW-0949">S-adenosyl-L-methionine</keyword>
<reference evidence="3" key="1">
    <citation type="journal article" date="2019" name="Int. J. Syst. Evol. Microbiol.">
        <title>The Global Catalogue of Microorganisms (GCM) 10K type strain sequencing project: providing services to taxonomists for standard genome sequencing and annotation.</title>
        <authorList>
            <consortium name="The Broad Institute Genomics Platform"/>
            <consortium name="The Broad Institute Genome Sequencing Center for Infectious Disease"/>
            <person name="Wu L."/>
            <person name="Ma J."/>
        </authorList>
    </citation>
    <scope>NUCLEOTIDE SEQUENCE [LARGE SCALE GENOMIC DNA]</scope>
    <source>
        <strain evidence="3">KCTC 42447</strain>
    </source>
</reference>
<keyword evidence="1 2" id="KW-0808">Transferase</keyword>
<sequence length="278" mass="31084">MNYRHAFHAGNHADVLKHLVLSRIFAALARKPAPYAVLDSHAGLGLYDLAGSEASRTGEWMQGVGRLWQAEDAPSAVADYLDVVHALNPGGELRYYPGSPELARRLSREQDRLQLNEKHPEDGRLLKENMQGDGRVAVHLGEGWHVPRALMPTAEKRLVLLIDPPYEEPDDLTRAVQALGEAIGRMRQTVVVIWYPIKSERQLKRFYQELAASSAPKLLRAELLVHPSDNAERLNGSGLAIANPPWGLEDELQTLLPWLAQRLAQSEGGWRLDWLIAE</sequence>
<dbReference type="InterPro" id="IPR007473">
    <property type="entry name" value="RlmJ"/>
</dbReference>
<name>A0ABV7T4D1_9GAMM</name>
<dbReference type="PANTHER" id="PTHR37426">
    <property type="entry name" value="RIBOSOMAL RNA LARGE SUBUNIT METHYLTRANSFERASE J"/>
    <property type="match status" value="1"/>
</dbReference>
<dbReference type="Pfam" id="PF04378">
    <property type="entry name" value="RsmJ"/>
    <property type="match status" value="1"/>
</dbReference>
<dbReference type="Gene3D" id="3.40.50.150">
    <property type="entry name" value="Vaccinia Virus protein VP39"/>
    <property type="match status" value="1"/>
</dbReference>
<feature type="binding site" evidence="1">
    <location>
        <position position="117"/>
    </location>
    <ligand>
        <name>S-adenosyl-L-methionine</name>
        <dbReference type="ChEBI" id="CHEBI:59789"/>
    </ligand>
</feature>
<dbReference type="RefSeq" id="WP_386363517.1">
    <property type="nucleotide sequence ID" value="NZ_JBHRXZ010000017.1"/>
</dbReference>
<comment type="subunit">
    <text evidence="1">Monomer.</text>
</comment>
<dbReference type="HAMAP" id="MF_00934">
    <property type="entry name" value="23SrRNA_methyltr_J"/>
    <property type="match status" value="1"/>
</dbReference>
<comment type="caution">
    <text evidence="2">The sequence shown here is derived from an EMBL/GenBank/DDBJ whole genome shotgun (WGS) entry which is preliminary data.</text>
</comment>
<dbReference type="InterPro" id="IPR029063">
    <property type="entry name" value="SAM-dependent_MTases_sf"/>
</dbReference>
<feature type="active site" description="Proton acceptor" evidence="1">
    <location>
        <position position="163"/>
    </location>
</feature>